<proteinExistence type="evidence at transcript level"/>
<dbReference type="EMBL" id="AK417428">
    <property type="protein sequence ID" value="BAN20643.1"/>
    <property type="molecule type" value="mRNA"/>
</dbReference>
<sequence length="103" mass="11879">MELGVFEDWSVALLVHSIVVQRNCYKKFKVLIQNIPLCEAMLDMIVCKLCTNISKDCSTCVVKTERTLKLLALKIISRIVISKIYFLRKFRIIHSPLFLCSSI</sequence>
<name>R4WD66_RIPPE</name>
<reference evidence="1" key="1">
    <citation type="journal article" date="2013" name="PLoS ONE">
        <title>Gene expression in gut symbiotic organ of stinkbug affected by extracellular bacterial symbiont.</title>
        <authorList>
            <person name="Futahashi R."/>
            <person name="Tanaka K."/>
            <person name="Tanahashi M."/>
            <person name="Nikoh N."/>
            <person name="Kikuchi Y."/>
            <person name="Lee B.L."/>
            <person name="Fukatsu T."/>
        </authorList>
    </citation>
    <scope>NUCLEOTIDE SEQUENCE</scope>
    <source>
        <tissue evidence="1">Midgut</tissue>
    </source>
</reference>
<protein>
    <submittedName>
        <fullName evidence="1">Unkown protein</fullName>
    </submittedName>
</protein>
<dbReference type="AlphaFoldDB" id="R4WD66"/>
<accession>R4WD66</accession>
<organism evidence="1">
    <name type="scientific">Riptortus pedestris</name>
    <name type="common">Bean bug</name>
    <dbReference type="NCBI Taxonomy" id="329032"/>
    <lineage>
        <taxon>Eukaryota</taxon>
        <taxon>Metazoa</taxon>
        <taxon>Ecdysozoa</taxon>
        <taxon>Arthropoda</taxon>
        <taxon>Hexapoda</taxon>
        <taxon>Insecta</taxon>
        <taxon>Pterygota</taxon>
        <taxon>Neoptera</taxon>
        <taxon>Paraneoptera</taxon>
        <taxon>Hemiptera</taxon>
        <taxon>Heteroptera</taxon>
        <taxon>Panheteroptera</taxon>
        <taxon>Pentatomomorpha</taxon>
        <taxon>Coreoidea</taxon>
        <taxon>Alydidae</taxon>
        <taxon>Riptortus</taxon>
    </lineage>
</organism>
<evidence type="ECO:0000313" key="1">
    <source>
        <dbReference type="EMBL" id="BAN20643.1"/>
    </source>
</evidence>